<feature type="domain" description="SIP-like Rossmann fold" evidence="1">
    <location>
        <begin position="81"/>
        <end position="194"/>
    </location>
</feature>
<dbReference type="PANTHER" id="PTHR30157">
    <property type="entry name" value="FERRIC REDUCTASE, NADPH-DEPENDENT"/>
    <property type="match status" value="1"/>
</dbReference>
<comment type="caution">
    <text evidence="3">The sequence shown here is derived from an EMBL/GenBank/DDBJ whole genome shotgun (WGS) entry which is preliminary data.</text>
</comment>
<dbReference type="SUPFAM" id="SSF63380">
    <property type="entry name" value="Riboflavin synthase domain-like"/>
    <property type="match status" value="1"/>
</dbReference>
<dbReference type="InterPro" id="IPR007037">
    <property type="entry name" value="SIP_rossman_dom"/>
</dbReference>
<dbReference type="PANTHER" id="PTHR30157:SF0">
    <property type="entry name" value="NADPH-DEPENDENT FERRIC-CHELATE REDUCTASE"/>
    <property type="match status" value="1"/>
</dbReference>
<name>A0ABP6N8R9_9ACTN</name>
<dbReference type="EMBL" id="BAAAUT010000025">
    <property type="protein sequence ID" value="GAA3139866.1"/>
    <property type="molecule type" value="Genomic_DNA"/>
</dbReference>
<dbReference type="Gene3D" id="3.40.50.80">
    <property type="entry name" value="Nucleotide-binding domain of ferredoxin-NADP reductase (FNR) module"/>
    <property type="match status" value="1"/>
</dbReference>
<accession>A0ABP6N8R9</accession>
<sequence>MLNACGVHPTMWIRLWFDNGGRPHQRAYTLVDPDPEAGRFSLEFALHDGCAARWATAAAAGDTIEATVQGTAFTWPDPGPEHLYAVGDAASLPAINSLLDSAPDVAATVWLEYAHDDERALPVRARDHHTVTWLPRRDDGLLLVDTVRAAVPAAPAAYYWIACEAASTRTLTRHLRRELGVGKDRISSLAYWSAR</sequence>
<dbReference type="InterPro" id="IPR017938">
    <property type="entry name" value="Riboflavin_synthase-like_b-brl"/>
</dbReference>
<evidence type="ECO:0000259" key="2">
    <source>
        <dbReference type="Pfam" id="PF08021"/>
    </source>
</evidence>
<dbReference type="Pfam" id="PF08021">
    <property type="entry name" value="FAD_binding_9"/>
    <property type="match status" value="1"/>
</dbReference>
<dbReference type="Pfam" id="PF04954">
    <property type="entry name" value="SIP"/>
    <property type="match status" value="1"/>
</dbReference>
<dbReference type="InterPro" id="IPR013113">
    <property type="entry name" value="SIP_FAD-bd"/>
</dbReference>
<evidence type="ECO:0000259" key="1">
    <source>
        <dbReference type="Pfam" id="PF04954"/>
    </source>
</evidence>
<dbReference type="Proteomes" id="UP001500320">
    <property type="component" value="Unassembled WGS sequence"/>
</dbReference>
<reference evidence="4" key="1">
    <citation type="journal article" date="2019" name="Int. J. Syst. Evol. Microbiol.">
        <title>The Global Catalogue of Microorganisms (GCM) 10K type strain sequencing project: providing services to taxonomists for standard genome sequencing and annotation.</title>
        <authorList>
            <consortium name="The Broad Institute Genomics Platform"/>
            <consortium name="The Broad Institute Genome Sequencing Center for Infectious Disease"/>
            <person name="Wu L."/>
            <person name="Ma J."/>
        </authorList>
    </citation>
    <scope>NUCLEOTIDE SEQUENCE [LARGE SCALE GENOMIC DNA]</scope>
    <source>
        <strain evidence="4">JCM 9373</strain>
    </source>
</reference>
<dbReference type="InterPro" id="IPR039261">
    <property type="entry name" value="FNR_nucleotide-bd"/>
</dbReference>
<protein>
    <submittedName>
        <fullName evidence="3">Siderophore-interacting protein</fullName>
    </submittedName>
</protein>
<dbReference type="InterPro" id="IPR039374">
    <property type="entry name" value="SIP_fam"/>
</dbReference>
<keyword evidence="4" id="KW-1185">Reference proteome</keyword>
<feature type="domain" description="Siderophore-interacting FAD-binding" evidence="2">
    <location>
        <begin position="11"/>
        <end position="65"/>
    </location>
</feature>
<proteinExistence type="predicted"/>
<dbReference type="Gene3D" id="2.40.30.10">
    <property type="entry name" value="Translation factors"/>
    <property type="match status" value="1"/>
</dbReference>
<evidence type="ECO:0000313" key="4">
    <source>
        <dbReference type="Proteomes" id="UP001500320"/>
    </source>
</evidence>
<dbReference type="CDD" id="cd06193">
    <property type="entry name" value="siderophore_interacting"/>
    <property type="match status" value="1"/>
</dbReference>
<evidence type="ECO:0000313" key="3">
    <source>
        <dbReference type="EMBL" id="GAA3139866.1"/>
    </source>
</evidence>
<gene>
    <name evidence="3" type="ORF">GCM10010466_33690</name>
</gene>
<organism evidence="3 4">
    <name type="scientific">Planomonospora alba</name>
    <dbReference type="NCBI Taxonomy" id="161354"/>
    <lineage>
        <taxon>Bacteria</taxon>
        <taxon>Bacillati</taxon>
        <taxon>Actinomycetota</taxon>
        <taxon>Actinomycetes</taxon>
        <taxon>Streptosporangiales</taxon>
        <taxon>Streptosporangiaceae</taxon>
        <taxon>Planomonospora</taxon>
    </lineage>
</organism>